<proteinExistence type="predicted"/>
<evidence type="ECO:0000256" key="1">
    <source>
        <dbReference type="SAM" id="SignalP"/>
    </source>
</evidence>
<gene>
    <name evidence="2" type="ORF">ACFFLM_24845</name>
</gene>
<accession>A0ABV6B5Y7</accession>
<organism evidence="2 3">
    <name type="scientific">Deinococcus oregonensis</name>
    <dbReference type="NCBI Taxonomy" id="1805970"/>
    <lineage>
        <taxon>Bacteria</taxon>
        <taxon>Thermotogati</taxon>
        <taxon>Deinococcota</taxon>
        <taxon>Deinococci</taxon>
        <taxon>Deinococcales</taxon>
        <taxon>Deinococcaceae</taxon>
        <taxon>Deinococcus</taxon>
    </lineage>
</organism>
<feature type="chain" id="PRO_5045101065" evidence="1">
    <location>
        <begin position="22"/>
        <end position="388"/>
    </location>
</feature>
<keyword evidence="1" id="KW-0732">Signal</keyword>
<dbReference type="Proteomes" id="UP001589733">
    <property type="component" value="Unassembled WGS sequence"/>
</dbReference>
<sequence length="388" mass="41059">MNSLLNSLCLLLLLPSSAALAATATEENTMFNAYMDAKKGDQYLDRSLINFAQEQYVSCANALEPLLKANPGLGSEQVPNSNPVRTAKYVSDYCASQVKLYGSLSSPEAQSVQASISSAYSKARAIVLGDAHNDAARAKLLTDCVNVVRSGLKSFPSLADVMITQGDDFTNAEVGQDCAARLVAAQKVVGTTNAAALSELGKLKSTYEGYLKTYGKAAARPGKTDLDVLLKYRDLKSAAYLLADVATKVENTASDSTLPGATKLGSTTVKAFVDATEASRAKAEAAVKAIKPAADRIFDKQYAQLVAAMPKQAGGERLKVFIGHGIPSDWNGGPVFTKYGIYSADGVALAKDISTATKWFYGADSSGCTYIYSFNKNVVVKVEKPLGC</sequence>
<comment type="caution">
    <text evidence="2">The sequence shown here is derived from an EMBL/GenBank/DDBJ whole genome shotgun (WGS) entry which is preliminary data.</text>
</comment>
<reference evidence="2 3" key="1">
    <citation type="submission" date="2024-09" db="EMBL/GenBank/DDBJ databases">
        <authorList>
            <person name="Sun Q."/>
            <person name="Mori K."/>
        </authorList>
    </citation>
    <scope>NUCLEOTIDE SEQUENCE [LARGE SCALE GENOMIC DNA]</scope>
    <source>
        <strain evidence="2 3">JCM 13503</strain>
    </source>
</reference>
<dbReference type="RefSeq" id="WP_380016861.1">
    <property type="nucleotide sequence ID" value="NZ_JBHLYR010000084.1"/>
</dbReference>
<dbReference type="EMBL" id="JBHLYR010000084">
    <property type="protein sequence ID" value="MFB9995178.1"/>
    <property type="molecule type" value="Genomic_DNA"/>
</dbReference>
<protein>
    <submittedName>
        <fullName evidence="2">Uncharacterized protein</fullName>
    </submittedName>
</protein>
<evidence type="ECO:0000313" key="2">
    <source>
        <dbReference type="EMBL" id="MFB9995178.1"/>
    </source>
</evidence>
<keyword evidence="3" id="KW-1185">Reference proteome</keyword>
<feature type="signal peptide" evidence="1">
    <location>
        <begin position="1"/>
        <end position="21"/>
    </location>
</feature>
<evidence type="ECO:0000313" key="3">
    <source>
        <dbReference type="Proteomes" id="UP001589733"/>
    </source>
</evidence>
<name>A0ABV6B5Y7_9DEIO</name>